<evidence type="ECO:0000313" key="2">
    <source>
        <dbReference type="Proteomes" id="UP000658382"/>
    </source>
</evidence>
<reference evidence="1" key="1">
    <citation type="journal article" date="2014" name="Int. J. Syst. Evol. Microbiol.">
        <title>Complete genome sequence of Corynebacterium casei LMG S-19264T (=DSM 44701T), isolated from a smear-ripened cheese.</title>
        <authorList>
            <consortium name="US DOE Joint Genome Institute (JGI-PGF)"/>
            <person name="Walter F."/>
            <person name="Albersmeier A."/>
            <person name="Kalinowski J."/>
            <person name="Ruckert C."/>
        </authorList>
    </citation>
    <scope>NUCLEOTIDE SEQUENCE</scope>
    <source>
        <strain evidence="1">JCM 12580</strain>
    </source>
</reference>
<protein>
    <submittedName>
        <fullName evidence="1">Uncharacterized protein</fullName>
    </submittedName>
</protein>
<sequence length="77" mass="9195">MILTVYTFQKHGVKNIGVKEDKRLLTDQQLEVFCYNVRKYKMVDLIRKASAFAIRRGERRVFLITSESIKFLAYRIH</sequence>
<dbReference type="AlphaFoldDB" id="A0A917PWK7"/>
<keyword evidence="2" id="KW-1185">Reference proteome</keyword>
<accession>A0A917PWK7</accession>
<reference evidence="1" key="2">
    <citation type="submission" date="2020-09" db="EMBL/GenBank/DDBJ databases">
        <authorList>
            <person name="Sun Q."/>
            <person name="Ohkuma M."/>
        </authorList>
    </citation>
    <scope>NUCLEOTIDE SEQUENCE</scope>
    <source>
        <strain evidence="1">JCM 12580</strain>
    </source>
</reference>
<proteinExistence type="predicted"/>
<dbReference type="Proteomes" id="UP000658382">
    <property type="component" value="Unassembled WGS sequence"/>
</dbReference>
<name>A0A917PWK7_9BACI</name>
<gene>
    <name evidence="1" type="ORF">GCM10007063_17370</name>
</gene>
<comment type="caution">
    <text evidence="1">The sequence shown here is derived from an EMBL/GenBank/DDBJ whole genome shotgun (WGS) entry which is preliminary data.</text>
</comment>
<organism evidence="1 2">
    <name type="scientific">Lentibacillus kapialis</name>
    <dbReference type="NCBI Taxonomy" id="340214"/>
    <lineage>
        <taxon>Bacteria</taxon>
        <taxon>Bacillati</taxon>
        <taxon>Bacillota</taxon>
        <taxon>Bacilli</taxon>
        <taxon>Bacillales</taxon>
        <taxon>Bacillaceae</taxon>
        <taxon>Lentibacillus</taxon>
    </lineage>
</organism>
<evidence type="ECO:0000313" key="1">
    <source>
        <dbReference type="EMBL" id="GGJ95388.1"/>
    </source>
</evidence>
<dbReference type="EMBL" id="BMNQ01000020">
    <property type="protein sequence ID" value="GGJ95388.1"/>
    <property type="molecule type" value="Genomic_DNA"/>
</dbReference>